<dbReference type="OrthoDB" id="5771572at2"/>
<evidence type="ECO:0000313" key="1">
    <source>
        <dbReference type="EMBL" id="QAA82178.1"/>
    </source>
</evidence>
<dbReference type="EMBL" id="CP034951">
    <property type="protein sequence ID" value="QAA82178.1"/>
    <property type="molecule type" value="Genomic_DNA"/>
</dbReference>
<dbReference type="Proteomes" id="UP000285517">
    <property type="component" value="Chromosome"/>
</dbReference>
<gene>
    <name evidence="1" type="ORF">EI546_10785</name>
</gene>
<dbReference type="AlphaFoldDB" id="A0A410G4H6"/>
<sequence>MKSLSLNIPSGLDLDPNELAIFIASRLYEKGRLSSGQAAEMAGLTKGPFAELLGRYNVSMNRMA</sequence>
<name>A0A410G4H6_9FLAO</name>
<dbReference type="KEGG" id="aev:EI546_10785"/>
<dbReference type="Pfam" id="PF03683">
    <property type="entry name" value="UPF0175"/>
    <property type="match status" value="1"/>
</dbReference>
<protein>
    <submittedName>
        <fullName evidence="1">UPF0175 family protein</fullName>
    </submittedName>
</protein>
<evidence type="ECO:0000313" key="2">
    <source>
        <dbReference type="Proteomes" id="UP000285517"/>
    </source>
</evidence>
<organism evidence="1 2">
    <name type="scientific">Aequorivita ciconiae</name>
    <dbReference type="NCBI Taxonomy" id="2494375"/>
    <lineage>
        <taxon>Bacteria</taxon>
        <taxon>Pseudomonadati</taxon>
        <taxon>Bacteroidota</taxon>
        <taxon>Flavobacteriia</taxon>
        <taxon>Flavobacteriales</taxon>
        <taxon>Flavobacteriaceae</taxon>
        <taxon>Aequorivita</taxon>
    </lineage>
</organism>
<dbReference type="InterPro" id="IPR005368">
    <property type="entry name" value="UPF0175"/>
</dbReference>
<dbReference type="RefSeq" id="WP_128250551.1">
    <property type="nucleotide sequence ID" value="NZ_CP034951.1"/>
</dbReference>
<proteinExistence type="predicted"/>
<keyword evidence="2" id="KW-1185">Reference proteome</keyword>
<accession>A0A410G4H6</accession>
<reference evidence="1 2" key="1">
    <citation type="submission" date="2019-01" db="EMBL/GenBank/DDBJ databases">
        <title>Complete genome sequencing of Aequorivita sp. H23M31.</title>
        <authorList>
            <person name="Bae J.-W."/>
        </authorList>
    </citation>
    <scope>NUCLEOTIDE SEQUENCE [LARGE SCALE GENOMIC DNA]</scope>
    <source>
        <strain evidence="1 2">H23M31</strain>
    </source>
</reference>